<sequence>MAVSATLRTTEVRVAPGAGARCHVLVRNSSAVVDQFVFAVRGDVADWTQIKPARVNLMPQQEVSVELTFMPPRSWEVLAGEHPFALQVSSREDPGGSVVQEGTVTVDPFTELDAVMVPETSNGRRTGRHTIAIDNYGNHSHRAEVSATDPDAKLTFRVRPHAPMLEPGTATLVRIRARPKRYFWKGPERLLPFTAHVVAKDHEPIDVPGAFNQGPLIPRRVYWLIAMLFTLMLMLVLLITFLLRQKPVSIATISPSVTSTPTSTSATPTTTSTRPRPTTTAKPTKPGGGVNNANGNGGGNGSGDDASNRSNTTTFTINSGAYPNVGGGPQLFSYVVPAGPNYRVTSVVLHNPAADTGQVQLRHGNQVLGTYDLAQVHGEFAVQLPDPPLVAPGDRVTMAVSCTNRRGACTPSGQFTAALVR</sequence>
<keyword evidence="4" id="KW-1185">Reference proteome</keyword>
<comment type="caution">
    <text evidence="3">The sequence shown here is derived from an EMBL/GenBank/DDBJ whole genome shotgun (WGS) entry which is preliminary data.</text>
</comment>
<reference evidence="3 4" key="1">
    <citation type="submission" date="2019-03" db="EMBL/GenBank/DDBJ databases">
        <title>Genomic Encyclopedia of Type Strains, Phase IV (KMG-IV): sequencing the most valuable type-strain genomes for metagenomic binning, comparative biology and taxonomic classification.</title>
        <authorList>
            <person name="Goeker M."/>
        </authorList>
    </citation>
    <scope>NUCLEOTIDE SEQUENCE [LARGE SCALE GENOMIC DNA]</scope>
    <source>
        <strain evidence="3 4">DSM 45361</strain>
    </source>
</reference>
<feature type="transmembrane region" description="Helical" evidence="2">
    <location>
        <begin position="221"/>
        <end position="243"/>
    </location>
</feature>
<dbReference type="EMBL" id="SNXZ01000002">
    <property type="protein sequence ID" value="TDQ00783.1"/>
    <property type="molecule type" value="Genomic_DNA"/>
</dbReference>
<dbReference type="Proteomes" id="UP000295444">
    <property type="component" value="Unassembled WGS sequence"/>
</dbReference>
<accession>A0A4R6SGL2</accession>
<evidence type="ECO:0000313" key="4">
    <source>
        <dbReference type="Proteomes" id="UP000295444"/>
    </source>
</evidence>
<dbReference type="OrthoDB" id="3444343at2"/>
<proteinExistence type="predicted"/>
<dbReference type="AlphaFoldDB" id="A0A4R6SGL2"/>
<feature type="compositionally biased region" description="Gly residues" evidence="1">
    <location>
        <begin position="286"/>
        <end position="302"/>
    </location>
</feature>
<evidence type="ECO:0000256" key="2">
    <source>
        <dbReference type="SAM" id="Phobius"/>
    </source>
</evidence>
<dbReference type="RefSeq" id="WP_133849447.1">
    <property type="nucleotide sequence ID" value="NZ_SNXZ01000002.1"/>
</dbReference>
<keyword evidence="2" id="KW-1133">Transmembrane helix</keyword>
<protein>
    <recommendedName>
        <fullName evidence="5">Hydrolytic protein</fullName>
    </recommendedName>
</protein>
<name>A0A4R6SGL2_LABRH</name>
<feature type="region of interest" description="Disordered" evidence="1">
    <location>
        <begin position="254"/>
        <end position="315"/>
    </location>
</feature>
<feature type="compositionally biased region" description="Low complexity" evidence="1">
    <location>
        <begin position="254"/>
        <end position="285"/>
    </location>
</feature>
<keyword evidence="2" id="KW-0472">Membrane</keyword>
<evidence type="ECO:0008006" key="5">
    <source>
        <dbReference type="Google" id="ProtNLM"/>
    </source>
</evidence>
<evidence type="ECO:0000256" key="1">
    <source>
        <dbReference type="SAM" id="MobiDB-lite"/>
    </source>
</evidence>
<organism evidence="3 4">
    <name type="scientific">Labedaea rhizosphaerae</name>
    <dbReference type="NCBI Taxonomy" id="598644"/>
    <lineage>
        <taxon>Bacteria</taxon>
        <taxon>Bacillati</taxon>
        <taxon>Actinomycetota</taxon>
        <taxon>Actinomycetes</taxon>
        <taxon>Pseudonocardiales</taxon>
        <taxon>Pseudonocardiaceae</taxon>
        <taxon>Labedaea</taxon>
    </lineage>
</organism>
<gene>
    <name evidence="3" type="ORF">EV186_102649</name>
</gene>
<evidence type="ECO:0000313" key="3">
    <source>
        <dbReference type="EMBL" id="TDQ00783.1"/>
    </source>
</evidence>
<keyword evidence="2" id="KW-0812">Transmembrane</keyword>